<comment type="caution">
    <text evidence="8">The sequence shown here is derived from an EMBL/GenBank/DDBJ whole genome shotgun (WGS) entry which is preliminary data.</text>
</comment>
<name>A0A9P7G7Q1_9AGAR</name>
<comment type="subcellular location">
    <subcellularLocation>
        <location evidence="1">Nucleus</location>
    </subcellularLocation>
</comment>
<dbReference type="SMART" id="SM00386">
    <property type="entry name" value="HAT"/>
    <property type="match status" value="3"/>
</dbReference>
<feature type="region of interest" description="Disordered" evidence="7">
    <location>
        <begin position="143"/>
        <end position="166"/>
    </location>
</feature>
<evidence type="ECO:0000256" key="7">
    <source>
        <dbReference type="SAM" id="MobiDB-lite"/>
    </source>
</evidence>
<evidence type="ECO:0000256" key="3">
    <source>
        <dbReference type="ARBA" id="ARBA00022664"/>
    </source>
</evidence>
<keyword evidence="9" id="KW-1185">Reference proteome</keyword>
<protein>
    <submittedName>
        <fullName evidence="8">Uncharacterized protein</fullName>
    </submittedName>
</protein>
<dbReference type="GO" id="GO:0000974">
    <property type="term" value="C:Prp19 complex"/>
    <property type="evidence" value="ECO:0007669"/>
    <property type="project" value="TreeGrafter"/>
</dbReference>
<dbReference type="EMBL" id="JABCKV010000100">
    <property type="protein sequence ID" value="KAG5643683.1"/>
    <property type="molecule type" value="Genomic_DNA"/>
</dbReference>
<gene>
    <name evidence="8" type="ORF">DXG03_000516</name>
</gene>
<evidence type="ECO:0000256" key="6">
    <source>
        <dbReference type="ARBA" id="ARBA00023242"/>
    </source>
</evidence>
<evidence type="ECO:0000256" key="5">
    <source>
        <dbReference type="ARBA" id="ARBA00023187"/>
    </source>
</evidence>
<proteinExistence type="inferred from homology"/>
<dbReference type="Pfam" id="PF23240">
    <property type="entry name" value="HAT_PRP39_N"/>
    <property type="match status" value="1"/>
</dbReference>
<dbReference type="InterPro" id="IPR045075">
    <property type="entry name" value="Syf1-like"/>
</dbReference>
<accession>A0A9P7G7Q1</accession>
<sequence>MSDCRKVLGTGIGKALFKGYIDLEIEVDPVSITLREFDRARTLYEKYLEFDPANAPAWIKYAELESQLQDFARTRAIFELGVSQSPLSMPELLWKSYIDFEIEEGEQETARALYERRVALSGHDKVWISYALFEAEPIPIPRAVREEEEEEDEEAEPQTAPGDAALAREVLERGYKDLKAKGLKI</sequence>
<reference evidence="8" key="1">
    <citation type="submission" date="2020-07" db="EMBL/GenBank/DDBJ databases">
        <authorList>
            <person name="Nieuwenhuis M."/>
            <person name="Van De Peppel L.J.J."/>
        </authorList>
    </citation>
    <scope>NUCLEOTIDE SEQUENCE</scope>
    <source>
        <strain evidence="8">AP01</strain>
        <tissue evidence="8">Mycelium</tissue>
    </source>
</reference>
<evidence type="ECO:0000256" key="1">
    <source>
        <dbReference type="ARBA" id="ARBA00004123"/>
    </source>
</evidence>
<dbReference type="PANTHER" id="PTHR11246:SF3">
    <property type="entry name" value="CROOKED NECK-LIKE PROTEIN 1"/>
    <property type="match status" value="1"/>
</dbReference>
<dbReference type="AlphaFoldDB" id="A0A9P7G7Q1"/>
<feature type="compositionally biased region" description="Acidic residues" evidence="7">
    <location>
        <begin position="146"/>
        <end position="156"/>
    </location>
</feature>
<dbReference type="SUPFAM" id="SSF48452">
    <property type="entry name" value="TPR-like"/>
    <property type="match status" value="1"/>
</dbReference>
<organism evidence="8 9">
    <name type="scientific">Asterophora parasitica</name>
    <dbReference type="NCBI Taxonomy" id="117018"/>
    <lineage>
        <taxon>Eukaryota</taxon>
        <taxon>Fungi</taxon>
        <taxon>Dikarya</taxon>
        <taxon>Basidiomycota</taxon>
        <taxon>Agaricomycotina</taxon>
        <taxon>Agaricomycetes</taxon>
        <taxon>Agaricomycetidae</taxon>
        <taxon>Agaricales</taxon>
        <taxon>Tricholomatineae</taxon>
        <taxon>Lyophyllaceae</taxon>
        <taxon>Asterophora</taxon>
    </lineage>
</organism>
<dbReference type="OrthoDB" id="541719at2759"/>
<evidence type="ECO:0000313" key="8">
    <source>
        <dbReference type="EMBL" id="KAG5643683.1"/>
    </source>
</evidence>
<dbReference type="InterPro" id="IPR011990">
    <property type="entry name" value="TPR-like_helical_dom_sf"/>
</dbReference>
<dbReference type="PANTHER" id="PTHR11246">
    <property type="entry name" value="PRE-MRNA SPLICING FACTOR"/>
    <property type="match status" value="1"/>
</dbReference>
<reference evidence="8" key="2">
    <citation type="submission" date="2021-10" db="EMBL/GenBank/DDBJ databases">
        <title>Phylogenomics reveals ancestral predisposition of the termite-cultivated fungus Termitomyces towards a domesticated lifestyle.</title>
        <authorList>
            <person name="Auxier B."/>
            <person name="Grum-Grzhimaylo A."/>
            <person name="Cardenas M.E."/>
            <person name="Lodge J.D."/>
            <person name="Laessoe T."/>
            <person name="Pedersen O."/>
            <person name="Smith M.E."/>
            <person name="Kuyper T.W."/>
            <person name="Franco-Molano E.A."/>
            <person name="Baroni T.J."/>
            <person name="Aanen D.K."/>
        </authorList>
    </citation>
    <scope>NUCLEOTIDE SEQUENCE</scope>
    <source>
        <strain evidence="8">AP01</strain>
        <tissue evidence="8">Mycelium</tissue>
    </source>
</reference>
<dbReference type="Proteomes" id="UP000775547">
    <property type="component" value="Unassembled WGS sequence"/>
</dbReference>
<dbReference type="GO" id="GO:0071011">
    <property type="term" value="C:precatalytic spliceosome"/>
    <property type="evidence" value="ECO:0007669"/>
    <property type="project" value="TreeGrafter"/>
</dbReference>
<keyword evidence="3" id="KW-0507">mRNA processing</keyword>
<evidence type="ECO:0000313" key="9">
    <source>
        <dbReference type="Proteomes" id="UP000775547"/>
    </source>
</evidence>
<keyword evidence="4" id="KW-0677">Repeat</keyword>
<evidence type="ECO:0000256" key="4">
    <source>
        <dbReference type="ARBA" id="ARBA00022737"/>
    </source>
</evidence>
<dbReference type="Gene3D" id="1.25.40.10">
    <property type="entry name" value="Tetratricopeptide repeat domain"/>
    <property type="match status" value="1"/>
</dbReference>
<dbReference type="GO" id="GO:0071014">
    <property type="term" value="C:post-mRNA release spliceosomal complex"/>
    <property type="evidence" value="ECO:0007669"/>
    <property type="project" value="TreeGrafter"/>
</dbReference>
<dbReference type="GO" id="GO:0071007">
    <property type="term" value="C:U2-type catalytic step 2 spliceosome"/>
    <property type="evidence" value="ECO:0007669"/>
    <property type="project" value="TreeGrafter"/>
</dbReference>
<dbReference type="InterPro" id="IPR003107">
    <property type="entry name" value="HAT"/>
</dbReference>
<keyword evidence="6" id="KW-0539">Nucleus</keyword>
<dbReference type="GO" id="GO:0000245">
    <property type="term" value="P:spliceosomal complex assembly"/>
    <property type="evidence" value="ECO:0007669"/>
    <property type="project" value="TreeGrafter"/>
</dbReference>
<comment type="similarity">
    <text evidence="2">Belongs to the crooked-neck family.</text>
</comment>
<keyword evidence="5" id="KW-0508">mRNA splicing</keyword>
<evidence type="ECO:0000256" key="2">
    <source>
        <dbReference type="ARBA" id="ARBA00008644"/>
    </source>
</evidence>